<dbReference type="GO" id="GO:0008408">
    <property type="term" value="F:3'-5' exonuclease activity"/>
    <property type="evidence" value="ECO:0007669"/>
    <property type="project" value="InterPro"/>
</dbReference>
<feature type="domain" description="3'-5' exonuclease" evidence="1">
    <location>
        <begin position="17"/>
        <end position="78"/>
    </location>
</feature>
<reference evidence="2" key="1">
    <citation type="submission" date="2023-03" db="EMBL/GenBank/DDBJ databases">
        <title>Massive genome expansion in bonnet fungi (Mycena s.s.) driven by repeated elements and novel gene families across ecological guilds.</title>
        <authorList>
            <consortium name="Lawrence Berkeley National Laboratory"/>
            <person name="Harder C.B."/>
            <person name="Miyauchi S."/>
            <person name="Viragh M."/>
            <person name="Kuo A."/>
            <person name="Thoen E."/>
            <person name="Andreopoulos B."/>
            <person name="Lu D."/>
            <person name="Skrede I."/>
            <person name="Drula E."/>
            <person name="Henrissat B."/>
            <person name="Morin E."/>
            <person name="Kohler A."/>
            <person name="Barry K."/>
            <person name="LaButti K."/>
            <person name="Morin E."/>
            <person name="Salamov A."/>
            <person name="Lipzen A."/>
            <person name="Mereny Z."/>
            <person name="Hegedus B."/>
            <person name="Baldrian P."/>
            <person name="Stursova M."/>
            <person name="Weitz H."/>
            <person name="Taylor A."/>
            <person name="Grigoriev I.V."/>
            <person name="Nagy L.G."/>
            <person name="Martin F."/>
            <person name="Kauserud H."/>
        </authorList>
    </citation>
    <scope>NUCLEOTIDE SEQUENCE</scope>
    <source>
        <strain evidence="2">CBHHK200</strain>
    </source>
</reference>
<protein>
    <recommendedName>
        <fullName evidence="1">3'-5' exonuclease domain-containing protein</fullName>
    </recommendedName>
</protein>
<sequence>MADVGLMTRLWHVEDHQVDAFTNMALDAAASEVLGVTMDKSYQKGVNWKNDPHEAHITYAALDAVVPLRLYEMLDPELINTNNQSDITFNPVWYTFNSVMGEATRLRASVRNTDIPWSTMDCTWFASGKFQGKHS</sequence>
<evidence type="ECO:0000259" key="1">
    <source>
        <dbReference type="Pfam" id="PF01612"/>
    </source>
</evidence>
<evidence type="ECO:0000313" key="2">
    <source>
        <dbReference type="EMBL" id="KAJ7024882.1"/>
    </source>
</evidence>
<dbReference type="Gene3D" id="3.30.420.10">
    <property type="entry name" value="Ribonuclease H-like superfamily/Ribonuclease H"/>
    <property type="match status" value="1"/>
</dbReference>
<dbReference type="InterPro" id="IPR036397">
    <property type="entry name" value="RNaseH_sf"/>
</dbReference>
<organism evidence="2 3">
    <name type="scientific">Mycena alexandri</name>
    <dbReference type="NCBI Taxonomy" id="1745969"/>
    <lineage>
        <taxon>Eukaryota</taxon>
        <taxon>Fungi</taxon>
        <taxon>Dikarya</taxon>
        <taxon>Basidiomycota</taxon>
        <taxon>Agaricomycotina</taxon>
        <taxon>Agaricomycetes</taxon>
        <taxon>Agaricomycetidae</taxon>
        <taxon>Agaricales</taxon>
        <taxon>Marasmiineae</taxon>
        <taxon>Mycenaceae</taxon>
        <taxon>Mycena</taxon>
    </lineage>
</organism>
<dbReference type="InterPro" id="IPR002562">
    <property type="entry name" value="3'-5'_exonuclease_dom"/>
</dbReference>
<dbReference type="AlphaFoldDB" id="A0AAD6SG71"/>
<dbReference type="SUPFAM" id="SSF53098">
    <property type="entry name" value="Ribonuclease H-like"/>
    <property type="match status" value="1"/>
</dbReference>
<dbReference type="EMBL" id="JARJCM010000163">
    <property type="protein sequence ID" value="KAJ7024882.1"/>
    <property type="molecule type" value="Genomic_DNA"/>
</dbReference>
<dbReference type="GO" id="GO:0006139">
    <property type="term" value="P:nucleobase-containing compound metabolic process"/>
    <property type="evidence" value="ECO:0007669"/>
    <property type="project" value="InterPro"/>
</dbReference>
<proteinExistence type="predicted"/>
<accession>A0AAD6SG71</accession>
<dbReference type="GO" id="GO:0003676">
    <property type="term" value="F:nucleic acid binding"/>
    <property type="evidence" value="ECO:0007669"/>
    <property type="project" value="InterPro"/>
</dbReference>
<dbReference type="Pfam" id="PF01612">
    <property type="entry name" value="DNA_pol_A_exo1"/>
    <property type="match status" value="1"/>
</dbReference>
<keyword evidence="3" id="KW-1185">Reference proteome</keyword>
<evidence type="ECO:0000313" key="3">
    <source>
        <dbReference type="Proteomes" id="UP001218188"/>
    </source>
</evidence>
<dbReference type="Proteomes" id="UP001218188">
    <property type="component" value="Unassembled WGS sequence"/>
</dbReference>
<gene>
    <name evidence="2" type="ORF">C8F04DRAFT_1192050</name>
</gene>
<comment type="caution">
    <text evidence="2">The sequence shown here is derived from an EMBL/GenBank/DDBJ whole genome shotgun (WGS) entry which is preliminary data.</text>
</comment>
<name>A0AAD6SG71_9AGAR</name>
<dbReference type="InterPro" id="IPR012337">
    <property type="entry name" value="RNaseH-like_sf"/>
</dbReference>